<evidence type="ECO:0000313" key="2">
    <source>
        <dbReference type="Proteomes" id="UP000281553"/>
    </source>
</evidence>
<accession>A0A3P7L7C2</accession>
<organism evidence="1 2">
    <name type="scientific">Dibothriocephalus latus</name>
    <name type="common">Fish tapeworm</name>
    <name type="synonym">Diphyllobothrium latum</name>
    <dbReference type="NCBI Taxonomy" id="60516"/>
    <lineage>
        <taxon>Eukaryota</taxon>
        <taxon>Metazoa</taxon>
        <taxon>Spiralia</taxon>
        <taxon>Lophotrochozoa</taxon>
        <taxon>Platyhelminthes</taxon>
        <taxon>Cestoda</taxon>
        <taxon>Eucestoda</taxon>
        <taxon>Diphyllobothriidea</taxon>
        <taxon>Diphyllobothriidae</taxon>
        <taxon>Dibothriocephalus</taxon>
    </lineage>
</organism>
<proteinExistence type="predicted"/>
<protein>
    <submittedName>
        <fullName evidence="1">Uncharacterized protein</fullName>
    </submittedName>
</protein>
<reference evidence="1 2" key="1">
    <citation type="submission" date="2018-11" db="EMBL/GenBank/DDBJ databases">
        <authorList>
            <consortium name="Pathogen Informatics"/>
        </authorList>
    </citation>
    <scope>NUCLEOTIDE SEQUENCE [LARGE SCALE GENOMIC DNA]</scope>
</reference>
<sequence length="267" mass="30458">MQQRPPQTTPPQANCNTPTVEPAPQFYLRNCHHCLMFFQVWLDTEFGLMIVVIRVQPLLRPLQVTPDEAIQCPYIHYFSFTSYIFFCLGLPKGPTKRATCNPGVSPDIKSVGNAATKALELGKSDPTFFDKNDQLQLCGDPRQAFRVLLNRDCCLVSNDVFKLAVTTNLQGHPLNQRATNKCMKCSTAGTVMSLSEDKFKRKLDQCTHKYNQQICVPKVLILKKKKKKKKKKKTRSLERQFNFSELSAPKQEAIVRENKKSANVRYV</sequence>
<dbReference type="Proteomes" id="UP000281553">
    <property type="component" value="Unassembled WGS sequence"/>
</dbReference>
<evidence type="ECO:0000313" key="1">
    <source>
        <dbReference type="EMBL" id="VDN13385.1"/>
    </source>
</evidence>
<dbReference type="AlphaFoldDB" id="A0A3P7L7C2"/>
<name>A0A3P7L7C2_DIBLA</name>
<gene>
    <name evidence="1" type="ORF">DILT_LOCUS9216</name>
</gene>
<keyword evidence="2" id="KW-1185">Reference proteome</keyword>
<dbReference type="EMBL" id="UYRU01056254">
    <property type="protein sequence ID" value="VDN13385.1"/>
    <property type="molecule type" value="Genomic_DNA"/>
</dbReference>